<sequence>MITSTNLRLSLLEETWLDPEHFEKARELSKLVTGEVTQWQTYLNILALLGFEQWLSERIPQESIDVETIINESSCSIDCCDFKVCVIATEQVLDEVVNVPQKIIEQPQLATHFYVVVEVLEEEAKVIIRGILRYDQLRDYITEVNLQPQQEECNEYYRLPLSLFDAEPNHLLFYCRFLTPNSIPLPIVSGDPSSVVLFASMEKTRTKLSQWLENIFEEGWHVIDTLINPIPNLAWHTRNVQEAVERAKLIDLGMSLSDQTVALLVNITERTEDKLGVLIQLHPTGEERYLPQNFKLTLLSKTGKTLQEVISRSHDNYIQLRPFKGEPGKCFCIKVSYGDASIQEDFEL</sequence>
<dbReference type="Pfam" id="PF08852">
    <property type="entry name" value="DUF1822"/>
    <property type="match status" value="1"/>
</dbReference>
<dbReference type="Proteomes" id="UP000667802">
    <property type="component" value="Unassembled WGS sequence"/>
</dbReference>
<evidence type="ECO:0000313" key="1">
    <source>
        <dbReference type="EMBL" id="MDR9894886.1"/>
    </source>
</evidence>
<gene>
    <name evidence="1" type="ORF">G7B40_009950</name>
</gene>
<dbReference type="EMBL" id="JAALHA020000003">
    <property type="protein sequence ID" value="MDR9894886.1"/>
    <property type="molecule type" value="Genomic_DNA"/>
</dbReference>
<name>A0AAP5I518_9CYAN</name>
<reference evidence="2" key="1">
    <citation type="journal article" date="2021" name="Science">
        <title>Hunting the eagle killer: A cyanobacterial neurotoxin causes vacuolar myelinopathy.</title>
        <authorList>
            <person name="Breinlinger S."/>
            <person name="Phillips T.J."/>
            <person name="Haram B.N."/>
            <person name="Mares J."/>
            <person name="Martinez Yerena J.A."/>
            <person name="Hrouzek P."/>
            <person name="Sobotka R."/>
            <person name="Henderson W.M."/>
            <person name="Schmieder P."/>
            <person name="Williams S.M."/>
            <person name="Lauderdale J.D."/>
            <person name="Wilde H.D."/>
            <person name="Gerrin W."/>
            <person name="Kust A."/>
            <person name="Washington J.W."/>
            <person name="Wagner C."/>
            <person name="Geier B."/>
            <person name="Liebeke M."/>
            <person name="Enke H."/>
            <person name="Niedermeyer T.H.J."/>
            <person name="Wilde S.B."/>
        </authorList>
    </citation>
    <scope>NUCLEOTIDE SEQUENCE [LARGE SCALE GENOMIC DNA]</scope>
    <source>
        <strain evidence="2">Thurmond2011</strain>
    </source>
</reference>
<proteinExistence type="predicted"/>
<dbReference type="InterPro" id="IPR014951">
    <property type="entry name" value="DUF1822"/>
</dbReference>
<keyword evidence="2" id="KW-1185">Reference proteome</keyword>
<protein>
    <submittedName>
        <fullName evidence="1">DUF1822 family protein</fullName>
    </submittedName>
</protein>
<dbReference type="RefSeq" id="WP_208341315.1">
    <property type="nucleotide sequence ID" value="NZ_CAWQFN010000863.1"/>
</dbReference>
<dbReference type="AlphaFoldDB" id="A0AAP5I518"/>
<organism evidence="1 2">
    <name type="scientific">Aetokthonos hydrillicola Thurmond2011</name>
    <dbReference type="NCBI Taxonomy" id="2712845"/>
    <lineage>
        <taxon>Bacteria</taxon>
        <taxon>Bacillati</taxon>
        <taxon>Cyanobacteriota</taxon>
        <taxon>Cyanophyceae</taxon>
        <taxon>Nostocales</taxon>
        <taxon>Hapalosiphonaceae</taxon>
        <taxon>Aetokthonos</taxon>
    </lineage>
</organism>
<accession>A0AAP5I518</accession>
<evidence type="ECO:0000313" key="2">
    <source>
        <dbReference type="Proteomes" id="UP000667802"/>
    </source>
</evidence>
<comment type="caution">
    <text evidence="1">The sequence shown here is derived from an EMBL/GenBank/DDBJ whole genome shotgun (WGS) entry which is preliminary data.</text>
</comment>